<sequence>MPMRFGMPTTPKLNDNFVQLSSHVKIDVDLKTIMQKSRELHANQGILGPVDSFLSLHMNKNDLIIILFKKKKTKSELKYSKLMLNSTLSN</sequence>
<dbReference type="AlphaFoldDB" id="A0A8T3AJW1"/>
<organism evidence="1 2">
    <name type="scientific">Dendrobium nobile</name>
    <name type="common">Orchid</name>
    <dbReference type="NCBI Taxonomy" id="94219"/>
    <lineage>
        <taxon>Eukaryota</taxon>
        <taxon>Viridiplantae</taxon>
        <taxon>Streptophyta</taxon>
        <taxon>Embryophyta</taxon>
        <taxon>Tracheophyta</taxon>
        <taxon>Spermatophyta</taxon>
        <taxon>Magnoliopsida</taxon>
        <taxon>Liliopsida</taxon>
        <taxon>Asparagales</taxon>
        <taxon>Orchidaceae</taxon>
        <taxon>Epidendroideae</taxon>
        <taxon>Malaxideae</taxon>
        <taxon>Dendrobiinae</taxon>
        <taxon>Dendrobium</taxon>
    </lineage>
</organism>
<evidence type="ECO:0000313" key="2">
    <source>
        <dbReference type="Proteomes" id="UP000829196"/>
    </source>
</evidence>
<dbReference type="Proteomes" id="UP000829196">
    <property type="component" value="Unassembled WGS sequence"/>
</dbReference>
<evidence type="ECO:0000313" key="1">
    <source>
        <dbReference type="EMBL" id="KAI0496547.1"/>
    </source>
</evidence>
<protein>
    <submittedName>
        <fullName evidence="1">Uncharacterized protein</fullName>
    </submittedName>
</protein>
<reference evidence="1" key="1">
    <citation type="journal article" date="2022" name="Front. Genet.">
        <title>Chromosome-Scale Assembly of the Dendrobium nobile Genome Provides Insights Into the Molecular Mechanism of the Biosynthesis of the Medicinal Active Ingredient of Dendrobium.</title>
        <authorList>
            <person name="Xu Q."/>
            <person name="Niu S.-C."/>
            <person name="Li K.-L."/>
            <person name="Zheng P.-J."/>
            <person name="Zhang X.-J."/>
            <person name="Jia Y."/>
            <person name="Liu Y."/>
            <person name="Niu Y.-X."/>
            <person name="Yu L.-H."/>
            <person name="Chen D.-F."/>
            <person name="Zhang G.-Q."/>
        </authorList>
    </citation>
    <scope>NUCLEOTIDE SEQUENCE</scope>
    <source>
        <tissue evidence="1">Leaf</tissue>
    </source>
</reference>
<comment type="caution">
    <text evidence="1">The sequence shown here is derived from an EMBL/GenBank/DDBJ whole genome shotgun (WGS) entry which is preliminary data.</text>
</comment>
<accession>A0A8T3AJW1</accession>
<gene>
    <name evidence="1" type="ORF">KFK09_022867</name>
</gene>
<name>A0A8T3AJW1_DENNO</name>
<keyword evidence="2" id="KW-1185">Reference proteome</keyword>
<dbReference type="EMBL" id="JAGYWB010000016">
    <property type="protein sequence ID" value="KAI0496547.1"/>
    <property type="molecule type" value="Genomic_DNA"/>
</dbReference>
<proteinExistence type="predicted"/>